<evidence type="ECO:0000256" key="3">
    <source>
        <dbReference type="ARBA" id="ARBA00022490"/>
    </source>
</evidence>
<evidence type="ECO:0000256" key="10">
    <source>
        <dbReference type="RuleBase" id="RU366047"/>
    </source>
</evidence>
<dbReference type="EMBL" id="UZAK01043408">
    <property type="protein sequence ID" value="VDP70754.1"/>
    <property type="molecule type" value="Genomic_DNA"/>
</dbReference>
<keyword evidence="6 10" id="KW-0067">ATP-binding</keyword>
<keyword evidence="5 10" id="KW-0547">Nucleotide-binding</keyword>
<comment type="subunit">
    <text evidence="10">Homodimer. The cytoplasmic dynein 1 complex consists of two catalytic heavy chains (HCs) and a number of non-catalytic subunits presented by intermediate chains (ICs).</text>
</comment>
<keyword evidence="2 10" id="KW-0813">Transport</keyword>
<dbReference type="GO" id="GO:0005874">
    <property type="term" value="C:microtubule"/>
    <property type="evidence" value="ECO:0007669"/>
    <property type="project" value="UniProtKB-KW"/>
</dbReference>
<dbReference type="GO" id="GO:0005868">
    <property type="term" value="C:cytoplasmic dynein complex"/>
    <property type="evidence" value="ECO:0007669"/>
    <property type="project" value="UniProtKB-UniRule"/>
</dbReference>
<accession>A0A183KY11</accession>
<protein>
    <recommendedName>
        <fullName evidence="10">Dynein light intermediate chain</fullName>
    </recommendedName>
</protein>
<comment type="similarity">
    <text evidence="10">Belongs to the dynein light intermediate chain family.</text>
</comment>
<evidence type="ECO:0000256" key="1">
    <source>
        <dbReference type="ARBA" id="ARBA00004245"/>
    </source>
</evidence>
<dbReference type="STRING" id="6186.A0A183KY11"/>
<proteinExistence type="inferred from homology"/>
<organism evidence="13">
    <name type="scientific">Schistosoma curassoni</name>
    <dbReference type="NCBI Taxonomy" id="6186"/>
    <lineage>
        <taxon>Eukaryota</taxon>
        <taxon>Metazoa</taxon>
        <taxon>Spiralia</taxon>
        <taxon>Lophotrochozoa</taxon>
        <taxon>Platyhelminthes</taxon>
        <taxon>Trematoda</taxon>
        <taxon>Digenea</taxon>
        <taxon>Strigeidida</taxon>
        <taxon>Schistosomatoidea</taxon>
        <taxon>Schistosomatidae</taxon>
        <taxon>Schistosoma</taxon>
    </lineage>
</organism>
<evidence type="ECO:0000256" key="9">
    <source>
        <dbReference type="ARBA" id="ARBA00023212"/>
    </source>
</evidence>
<evidence type="ECO:0000256" key="2">
    <source>
        <dbReference type="ARBA" id="ARBA00022448"/>
    </source>
</evidence>
<dbReference type="GO" id="GO:0005813">
    <property type="term" value="C:centrosome"/>
    <property type="evidence" value="ECO:0007669"/>
    <property type="project" value="TreeGrafter"/>
</dbReference>
<evidence type="ECO:0000313" key="12">
    <source>
        <dbReference type="Proteomes" id="UP000279833"/>
    </source>
</evidence>
<evidence type="ECO:0000256" key="6">
    <source>
        <dbReference type="ARBA" id="ARBA00022840"/>
    </source>
</evidence>
<dbReference type="GO" id="GO:0045504">
    <property type="term" value="F:dynein heavy chain binding"/>
    <property type="evidence" value="ECO:0007669"/>
    <property type="project" value="TreeGrafter"/>
</dbReference>
<dbReference type="Proteomes" id="UP000279833">
    <property type="component" value="Unassembled WGS sequence"/>
</dbReference>
<comment type="subcellular location">
    <subcellularLocation>
        <location evidence="1 10">Cytoplasm</location>
        <location evidence="1 10">Cytoskeleton</location>
    </subcellularLocation>
</comment>
<reference evidence="11 12" key="2">
    <citation type="submission" date="2018-11" db="EMBL/GenBank/DDBJ databases">
        <authorList>
            <consortium name="Pathogen Informatics"/>
        </authorList>
    </citation>
    <scope>NUCLEOTIDE SEQUENCE [LARGE SCALE GENOMIC DNA]</scope>
    <source>
        <strain evidence="11">Dakar</strain>
        <strain evidence="12">Dakar, Senegal</strain>
    </source>
</reference>
<gene>
    <name evidence="11" type="ORF">SCUD_LOCUS19958</name>
</gene>
<evidence type="ECO:0000256" key="7">
    <source>
        <dbReference type="ARBA" id="ARBA00023017"/>
    </source>
</evidence>
<dbReference type="GO" id="GO:0005524">
    <property type="term" value="F:ATP binding"/>
    <property type="evidence" value="ECO:0007669"/>
    <property type="project" value="UniProtKB-KW"/>
</dbReference>
<keyword evidence="7 10" id="KW-0243">Dynein</keyword>
<sequence>MCISPSGNHQPNGLVSPKKLSGIHPATAALLSSTLNSLSETASQPPSVINVEQANISMETNTDENALINNLGIPIVVVMTKADSMGALEKENQFTEEHFDFIQMHVRRFCLSCISRRTLPRCGQLEIDDHSYTSNSTQDHYISNRFPSLIPIIPPTSTINSILPAQVSL</sequence>
<name>A0A183KY11_9TREM</name>
<keyword evidence="4 10" id="KW-0493">Microtubule</keyword>
<evidence type="ECO:0000256" key="4">
    <source>
        <dbReference type="ARBA" id="ARBA00022701"/>
    </source>
</evidence>
<evidence type="ECO:0000313" key="11">
    <source>
        <dbReference type="EMBL" id="VDP70754.1"/>
    </source>
</evidence>
<keyword evidence="8 10" id="KW-0505">Motor protein</keyword>
<reference evidence="13" key="1">
    <citation type="submission" date="2016-06" db="UniProtKB">
        <authorList>
            <consortium name="WormBaseParasite"/>
        </authorList>
    </citation>
    <scope>IDENTIFICATION</scope>
</reference>
<dbReference type="WBParaSite" id="SCUD_0001996101-mRNA-1">
    <property type="protein sequence ID" value="SCUD_0001996101-mRNA-1"/>
    <property type="gene ID" value="SCUD_0001996101"/>
</dbReference>
<evidence type="ECO:0000313" key="13">
    <source>
        <dbReference type="WBParaSite" id="SCUD_0001996101-mRNA-1"/>
    </source>
</evidence>
<keyword evidence="12" id="KW-1185">Reference proteome</keyword>
<keyword evidence="9 10" id="KW-0206">Cytoskeleton</keyword>
<dbReference type="GO" id="GO:0000226">
    <property type="term" value="P:microtubule cytoskeleton organization"/>
    <property type="evidence" value="ECO:0007669"/>
    <property type="project" value="TreeGrafter"/>
</dbReference>
<dbReference type="Pfam" id="PF05783">
    <property type="entry name" value="DLIC"/>
    <property type="match status" value="1"/>
</dbReference>
<evidence type="ECO:0000256" key="5">
    <source>
        <dbReference type="ARBA" id="ARBA00022741"/>
    </source>
</evidence>
<dbReference type="InterPro" id="IPR022780">
    <property type="entry name" value="Dynein_light_int_chain"/>
</dbReference>
<keyword evidence="3 10" id="KW-0963">Cytoplasm</keyword>
<comment type="function">
    <text evidence="10">Acts as one of several non-catalytic accessory components of the cytoplasmic dynein 1 complex that are thought to be involved in linking dynein to cargos and to adapter proteins that regulate dynein function. Cytoplasmic dynein 1 acts as a motor for the intracellular retrograde motility of vesicles and organelles along microtubules. May play a role in binding dynein to membranous organelles or chromosomes.</text>
</comment>
<dbReference type="GO" id="GO:0007018">
    <property type="term" value="P:microtubule-based movement"/>
    <property type="evidence" value="ECO:0007669"/>
    <property type="project" value="InterPro"/>
</dbReference>
<dbReference type="AlphaFoldDB" id="A0A183KY11"/>
<dbReference type="InterPro" id="IPR008467">
    <property type="entry name" value="Dynein1_light_intermed_chain"/>
</dbReference>
<dbReference type="PANTHER" id="PTHR12688">
    <property type="entry name" value="DYNEIN LIGHT INTERMEDIATE CHAIN"/>
    <property type="match status" value="1"/>
</dbReference>
<dbReference type="PANTHER" id="PTHR12688:SF0">
    <property type="entry name" value="DYNEIN LIGHT INTERMEDIATE CHAIN"/>
    <property type="match status" value="1"/>
</dbReference>
<evidence type="ECO:0000256" key="8">
    <source>
        <dbReference type="ARBA" id="ARBA00023175"/>
    </source>
</evidence>